<reference evidence="3" key="1">
    <citation type="journal article" date="2019" name="Environ. Microbiol.">
        <title>Fungal ecological strategies reflected in gene transcription - a case study of two litter decomposers.</title>
        <authorList>
            <person name="Barbi F."/>
            <person name="Kohler A."/>
            <person name="Barry K."/>
            <person name="Baskaran P."/>
            <person name="Daum C."/>
            <person name="Fauchery L."/>
            <person name="Ihrmark K."/>
            <person name="Kuo A."/>
            <person name="LaButti K."/>
            <person name="Lipzen A."/>
            <person name="Morin E."/>
            <person name="Grigoriev I.V."/>
            <person name="Henrissat B."/>
            <person name="Lindahl B."/>
            <person name="Martin F."/>
        </authorList>
    </citation>
    <scope>NUCLEOTIDE SEQUENCE</scope>
    <source>
        <strain evidence="3">JB14</strain>
    </source>
</reference>
<dbReference type="Proteomes" id="UP000799118">
    <property type="component" value="Unassembled WGS sequence"/>
</dbReference>
<protein>
    <recommendedName>
        <fullName evidence="5">CBM1 domain-containing protein</fullName>
    </recommendedName>
</protein>
<keyword evidence="4" id="KW-1185">Reference proteome</keyword>
<evidence type="ECO:0000313" key="3">
    <source>
        <dbReference type="EMBL" id="KAE9410112.1"/>
    </source>
</evidence>
<sequence>MAKLYALCAVVFSVTYANAQSTSSQHWLDWGTLCPAGWSCNVVNPYYYQCLPGSATGTSTTTSGSSSFTTTSTSTSTATAPGSTSTLLPGNSFIRSVEDPYFHYYLQSITPGVATAAIMGSYTSAAQFQITNGQLVQQSTPPLPIPLLLNWVFPGAKTPATNGTFDFSGDTIEWSIPTITRPQLNAWLVCPDSAGNNLLYVNLGFYDYMTPSGCADETIHFYTGATPVPRK</sequence>
<keyword evidence="2" id="KW-0732">Signal</keyword>
<feature type="signal peptide" evidence="2">
    <location>
        <begin position="1"/>
        <end position="19"/>
    </location>
</feature>
<gene>
    <name evidence="3" type="ORF">BT96DRAFT_962102</name>
</gene>
<evidence type="ECO:0008006" key="5">
    <source>
        <dbReference type="Google" id="ProtNLM"/>
    </source>
</evidence>
<dbReference type="OrthoDB" id="2119228at2759"/>
<organism evidence="3 4">
    <name type="scientific">Gymnopus androsaceus JB14</name>
    <dbReference type="NCBI Taxonomy" id="1447944"/>
    <lineage>
        <taxon>Eukaryota</taxon>
        <taxon>Fungi</taxon>
        <taxon>Dikarya</taxon>
        <taxon>Basidiomycota</taxon>
        <taxon>Agaricomycotina</taxon>
        <taxon>Agaricomycetes</taxon>
        <taxon>Agaricomycetidae</taxon>
        <taxon>Agaricales</taxon>
        <taxon>Marasmiineae</taxon>
        <taxon>Omphalotaceae</taxon>
        <taxon>Gymnopus</taxon>
    </lineage>
</organism>
<name>A0A6A4ID45_9AGAR</name>
<evidence type="ECO:0000313" key="4">
    <source>
        <dbReference type="Proteomes" id="UP000799118"/>
    </source>
</evidence>
<dbReference type="EMBL" id="ML769386">
    <property type="protein sequence ID" value="KAE9410112.1"/>
    <property type="molecule type" value="Genomic_DNA"/>
</dbReference>
<feature type="region of interest" description="Disordered" evidence="1">
    <location>
        <begin position="61"/>
        <end position="85"/>
    </location>
</feature>
<dbReference type="AlphaFoldDB" id="A0A6A4ID45"/>
<proteinExistence type="predicted"/>
<feature type="chain" id="PRO_5025579629" description="CBM1 domain-containing protein" evidence="2">
    <location>
        <begin position="20"/>
        <end position="231"/>
    </location>
</feature>
<evidence type="ECO:0000256" key="1">
    <source>
        <dbReference type="SAM" id="MobiDB-lite"/>
    </source>
</evidence>
<evidence type="ECO:0000256" key="2">
    <source>
        <dbReference type="SAM" id="SignalP"/>
    </source>
</evidence>
<accession>A0A6A4ID45</accession>